<dbReference type="EMBL" id="DXGD01000106">
    <property type="protein sequence ID" value="HIW99063.1"/>
    <property type="molecule type" value="Genomic_DNA"/>
</dbReference>
<evidence type="ECO:0000313" key="2">
    <source>
        <dbReference type="Proteomes" id="UP000824151"/>
    </source>
</evidence>
<dbReference type="Proteomes" id="UP000824151">
    <property type="component" value="Unassembled WGS sequence"/>
</dbReference>
<reference evidence="1" key="2">
    <citation type="submission" date="2021-04" db="EMBL/GenBank/DDBJ databases">
        <authorList>
            <person name="Gilroy R."/>
        </authorList>
    </citation>
    <scope>NUCLEOTIDE SEQUENCE</scope>
    <source>
        <strain evidence="1">ChiHejej3B27-3195</strain>
    </source>
</reference>
<dbReference type="InterPro" id="IPR019933">
    <property type="entry name" value="DivIVA_domain"/>
</dbReference>
<protein>
    <submittedName>
        <fullName evidence="1">DivIVA domain-containing protein</fullName>
    </submittedName>
</protein>
<name>A0A9D1S1Y0_9MICC</name>
<accession>A0A9D1S1Y0</accession>
<sequence length="103" mass="10744">MIWLYLVAVALLGAVVVVLTGRGPVAAPPAEELPAGPGSAVFDRLAESRPLSAEDLDQVRFDSSLRGYNMEQVDRLIDALSAQLREQPGAAQPSGQGDAVSGT</sequence>
<proteinExistence type="predicted"/>
<dbReference type="NCBIfam" id="TIGR03544">
    <property type="entry name" value="DivI1A_domain"/>
    <property type="match status" value="1"/>
</dbReference>
<gene>
    <name evidence="1" type="ORF">H9871_02865</name>
</gene>
<organism evidence="1 2">
    <name type="scientific">Candidatus Nesterenkonia stercoripullorum</name>
    <dbReference type="NCBI Taxonomy" id="2838701"/>
    <lineage>
        <taxon>Bacteria</taxon>
        <taxon>Bacillati</taxon>
        <taxon>Actinomycetota</taxon>
        <taxon>Actinomycetes</taxon>
        <taxon>Micrococcales</taxon>
        <taxon>Micrococcaceae</taxon>
        <taxon>Nesterenkonia</taxon>
    </lineage>
</organism>
<dbReference type="AlphaFoldDB" id="A0A9D1S1Y0"/>
<evidence type="ECO:0000313" key="1">
    <source>
        <dbReference type="EMBL" id="HIW99063.1"/>
    </source>
</evidence>
<reference evidence="1" key="1">
    <citation type="journal article" date="2021" name="PeerJ">
        <title>Extensive microbial diversity within the chicken gut microbiome revealed by metagenomics and culture.</title>
        <authorList>
            <person name="Gilroy R."/>
            <person name="Ravi A."/>
            <person name="Getino M."/>
            <person name="Pursley I."/>
            <person name="Horton D.L."/>
            <person name="Alikhan N.F."/>
            <person name="Baker D."/>
            <person name="Gharbi K."/>
            <person name="Hall N."/>
            <person name="Watson M."/>
            <person name="Adriaenssens E.M."/>
            <person name="Foster-Nyarko E."/>
            <person name="Jarju S."/>
            <person name="Secka A."/>
            <person name="Antonio M."/>
            <person name="Oren A."/>
            <person name="Chaudhuri R.R."/>
            <person name="La Ragione R."/>
            <person name="Hildebrand F."/>
            <person name="Pallen M.J."/>
        </authorList>
    </citation>
    <scope>NUCLEOTIDE SEQUENCE</scope>
    <source>
        <strain evidence="1">ChiHejej3B27-3195</strain>
    </source>
</reference>
<dbReference type="Gene3D" id="6.10.250.660">
    <property type="match status" value="1"/>
</dbReference>
<comment type="caution">
    <text evidence="1">The sequence shown here is derived from an EMBL/GenBank/DDBJ whole genome shotgun (WGS) entry which is preliminary data.</text>
</comment>